<feature type="transmembrane region" description="Helical" evidence="7">
    <location>
        <begin position="97"/>
        <end position="115"/>
    </location>
</feature>
<evidence type="ECO:0000259" key="8">
    <source>
        <dbReference type="PROSITE" id="PS50850"/>
    </source>
</evidence>
<evidence type="ECO:0000256" key="4">
    <source>
        <dbReference type="ARBA" id="ARBA00022692"/>
    </source>
</evidence>
<dbReference type="GO" id="GO:0022857">
    <property type="term" value="F:transmembrane transporter activity"/>
    <property type="evidence" value="ECO:0007669"/>
    <property type="project" value="InterPro"/>
</dbReference>
<dbReference type="Pfam" id="PF07690">
    <property type="entry name" value="MFS_1"/>
    <property type="match status" value="1"/>
</dbReference>
<evidence type="ECO:0000256" key="3">
    <source>
        <dbReference type="ARBA" id="ARBA00022475"/>
    </source>
</evidence>
<feature type="transmembrane region" description="Helical" evidence="7">
    <location>
        <begin position="286"/>
        <end position="305"/>
    </location>
</feature>
<dbReference type="Gene3D" id="1.20.1250.20">
    <property type="entry name" value="MFS general substrate transporter like domains"/>
    <property type="match status" value="2"/>
</dbReference>
<dbReference type="PANTHER" id="PTHR43045">
    <property type="entry name" value="SHIKIMATE TRANSPORTER"/>
    <property type="match status" value="1"/>
</dbReference>
<feature type="transmembrane region" description="Helical" evidence="7">
    <location>
        <begin position="317"/>
        <end position="336"/>
    </location>
</feature>
<proteinExistence type="predicted"/>
<dbReference type="PANTHER" id="PTHR43045:SF1">
    <property type="entry name" value="SHIKIMATE TRANSPORTER"/>
    <property type="match status" value="1"/>
</dbReference>
<evidence type="ECO:0000256" key="7">
    <source>
        <dbReference type="SAM" id="Phobius"/>
    </source>
</evidence>
<dbReference type="GO" id="GO:0005886">
    <property type="term" value="C:plasma membrane"/>
    <property type="evidence" value="ECO:0007669"/>
    <property type="project" value="UniProtKB-SubCell"/>
</dbReference>
<dbReference type="PROSITE" id="PS00217">
    <property type="entry name" value="SUGAR_TRANSPORT_2"/>
    <property type="match status" value="1"/>
</dbReference>
<feature type="transmembrane region" description="Helical" evidence="7">
    <location>
        <begin position="381"/>
        <end position="405"/>
    </location>
</feature>
<reference evidence="9 10" key="1">
    <citation type="submission" date="2017-01" db="EMBL/GenBank/DDBJ databases">
        <title>Whole-Genome Shotgun Sequencing of Two beta-Proteobacterial Species in Search of the Bulgecin Biosynthetic Cluster.</title>
        <authorList>
            <person name="Horsman M.E."/>
            <person name="Marous D.R."/>
            <person name="Li R."/>
            <person name="Oliver R.A."/>
            <person name="Byun B."/>
            <person name="Emrich S.J."/>
            <person name="Boggess B."/>
            <person name="Townsend C.A."/>
            <person name="Mobashery S."/>
        </authorList>
    </citation>
    <scope>NUCLEOTIDE SEQUENCE [LARGE SCALE GENOMIC DNA]</scope>
    <source>
        <strain evidence="9 10">ATCC 31363</strain>
    </source>
</reference>
<evidence type="ECO:0000256" key="6">
    <source>
        <dbReference type="ARBA" id="ARBA00023136"/>
    </source>
</evidence>
<dbReference type="PROSITE" id="PS50850">
    <property type="entry name" value="MFS"/>
    <property type="match status" value="1"/>
</dbReference>
<evidence type="ECO:0000256" key="5">
    <source>
        <dbReference type="ARBA" id="ARBA00022989"/>
    </source>
</evidence>
<feature type="transmembrane region" description="Helical" evidence="7">
    <location>
        <begin position="127"/>
        <end position="152"/>
    </location>
</feature>
<evidence type="ECO:0000256" key="2">
    <source>
        <dbReference type="ARBA" id="ARBA00022448"/>
    </source>
</evidence>
<keyword evidence="5 7" id="KW-1133">Transmembrane helix</keyword>
<organism evidence="9 10">
    <name type="scientific">Paraburkholderia acidicola</name>
    <dbReference type="NCBI Taxonomy" id="1912599"/>
    <lineage>
        <taxon>Bacteria</taxon>
        <taxon>Pseudomonadati</taxon>
        <taxon>Pseudomonadota</taxon>
        <taxon>Betaproteobacteria</taxon>
        <taxon>Burkholderiales</taxon>
        <taxon>Burkholderiaceae</taxon>
        <taxon>Paraburkholderia</taxon>
    </lineage>
</organism>
<comment type="caution">
    <text evidence="9">The sequence shown here is derived from an EMBL/GenBank/DDBJ whole genome shotgun (WGS) entry which is preliminary data.</text>
</comment>
<gene>
    <name evidence="9" type="ORF">BWP39_06215</name>
</gene>
<dbReference type="Proteomes" id="UP000218022">
    <property type="component" value="Unassembled WGS sequence"/>
</dbReference>
<keyword evidence="2" id="KW-0813">Transport</keyword>
<dbReference type="InterPro" id="IPR011701">
    <property type="entry name" value="MFS"/>
</dbReference>
<feature type="transmembrane region" description="Helical" evidence="7">
    <location>
        <begin position="173"/>
        <end position="191"/>
    </location>
</feature>
<comment type="subcellular location">
    <subcellularLocation>
        <location evidence="1">Cell membrane</location>
        <topology evidence="1">Multi-pass membrane protein</topology>
    </subcellularLocation>
</comment>
<dbReference type="FunFam" id="1.20.1250.20:FF:000001">
    <property type="entry name" value="Dicarboxylate MFS transporter"/>
    <property type="match status" value="1"/>
</dbReference>
<protein>
    <submittedName>
        <fullName evidence="9">MFS transporter</fullName>
    </submittedName>
</protein>
<dbReference type="InterPro" id="IPR005829">
    <property type="entry name" value="Sugar_transporter_CS"/>
</dbReference>
<dbReference type="EMBL" id="MTZV01000002">
    <property type="protein sequence ID" value="PCE28100.1"/>
    <property type="molecule type" value="Genomic_DNA"/>
</dbReference>
<dbReference type="InterPro" id="IPR020846">
    <property type="entry name" value="MFS_dom"/>
</dbReference>
<dbReference type="InterPro" id="IPR036259">
    <property type="entry name" value="MFS_trans_sf"/>
</dbReference>
<evidence type="ECO:0000256" key="1">
    <source>
        <dbReference type="ARBA" id="ARBA00004651"/>
    </source>
</evidence>
<dbReference type="CDD" id="cd17369">
    <property type="entry name" value="MFS_ShiA_like"/>
    <property type="match status" value="1"/>
</dbReference>
<accession>A0A2A4F614</accession>
<feature type="transmembrane region" description="Helical" evidence="7">
    <location>
        <begin position="342"/>
        <end position="360"/>
    </location>
</feature>
<keyword evidence="3" id="KW-1003">Cell membrane</keyword>
<dbReference type="SUPFAM" id="SSF103473">
    <property type="entry name" value="MFS general substrate transporter"/>
    <property type="match status" value="1"/>
</dbReference>
<feature type="domain" description="Major facilitator superfamily (MFS) profile" evidence="8">
    <location>
        <begin position="24"/>
        <end position="433"/>
    </location>
</feature>
<name>A0A2A4F614_9BURK</name>
<evidence type="ECO:0000313" key="10">
    <source>
        <dbReference type="Proteomes" id="UP000218022"/>
    </source>
</evidence>
<keyword evidence="4 7" id="KW-0812">Transmembrane</keyword>
<feature type="transmembrane region" description="Helical" evidence="7">
    <location>
        <begin position="259"/>
        <end position="280"/>
    </location>
</feature>
<sequence>MENLMNTVAQPAVLGRPRAGRGRLATASMVGTSLEWYDFTVYNTLAALVFNHLFFPSVDPLAGTLLAFSTYAVGYVSRPLGGLVFGNLGDRVGRRAVLMITLVLMGITTALMGVLPTYETAGILSPILLIALRFVQGVALGGEWAGAVLLSVEHGDQKKRGLNASWTQVGPSFGTLLGTGFIAAITMTISSGDFLSWGWRVPFLASLLLVAFGIWVRNGVEETPQFQQLSDAHATAKVPVAEVFAQHWRRLLIAGGSRIGSDVLYALLVVFTLTYVTTVLNLPRSLALGAVLAGTAFNALSVPLFGALSDRFGRRPVYLAGVVAAIVWAFVFFVLMDSARPLTIVLAVVVGLVIHAMMYGPQAAFVTEQFPTRVRYAGSSLAYTLAGIVGGGFAPLIIVALYRHWHGTTAVSIYVSGALVVTAVALLAARETAKRPLEG</sequence>
<feature type="transmembrane region" description="Helical" evidence="7">
    <location>
        <begin position="411"/>
        <end position="429"/>
    </location>
</feature>
<keyword evidence="6 7" id="KW-0472">Membrane</keyword>
<feature type="transmembrane region" description="Helical" evidence="7">
    <location>
        <begin position="197"/>
        <end position="216"/>
    </location>
</feature>
<evidence type="ECO:0000313" key="9">
    <source>
        <dbReference type="EMBL" id="PCE28100.1"/>
    </source>
</evidence>
<dbReference type="AlphaFoldDB" id="A0A2A4F614"/>